<reference evidence="1 2" key="1">
    <citation type="submission" date="2020-08" db="EMBL/GenBank/DDBJ databases">
        <title>Genomic Encyclopedia of Type Strains, Phase III (KMG-III): the genomes of soil and plant-associated and newly described type strains.</title>
        <authorList>
            <person name="Whitman W."/>
        </authorList>
    </citation>
    <scope>NUCLEOTIDE SEQUENCE [LARGE SCALE GENOMIC DNA]</scope>
    <source>
        <strain evidence="1 2">CECT 8075</strain>
    </source>
</reference>
<gene>
    <name evidence="1" type="ORF">FHS27_004919</name>
</gene>
<dbReference type="PROSITE" id="PS51257">
    <property type="entry name" value="PROKAR_LIPOPROTEIN"/>
    <property type="match status" value="1"/>
</dbReference>
<accession>A0A7W5E3W1</accession>
<sequence>MKYQKLFAFTLAICTLTGIGCDSSESLKPTDEQNAFASVAGLGDLAGDEESFANAFVSGSVPENRKDYSERGYEVAGEATFDGDTVTVPVKIFGGVHATGSGEKRNAKASTASETEKTWTLIRVDDKWKIKDAPLS</sequence>
<keyword evidence="2" id="KW-1185">Reference proteome</keyword>
<protein>
    <submittedName>
        <fullName evidence="1">Uncharacterized protein</fullName>
    </submittedName>
</protein>
<name>A0A7W5E3W1_9BACT</name>
<proteinExistence type="predicted"/>
<dbReference type="Proteomes" id="UP000536179">
    <property type="component" value="Unassembled WGS sequence"/>
</dbReference>
<dbReference type="RefSeq" id="WP_009102132.1">
    <property type="nucleotide sequence ID" value="NZ_JACHXU010000020.1"/>
</dbReference>
<evidence type="ECO:0000313" key="2">
    <source>
        <dbReference type="Proteomes" id="UP000536179"/>
    </source>
</evidence>
<dbReference type="EMBL" id="JACHXU010000020">
    <property type="protein sequence ID" value="MBB3209083.1"/>
    <property type="molecule type" value="Genomic_DNA"/>
</dbReference>
<dbReference type="AlphaFoldDB" id="A0A7W5E3W1"/>
<comment type="caution">
    <text evidence="1">The sequence shown here is derived from an EMBL/GenBank/DDBJ whole genome shotgun (WGS) entry which is preliminary data.</text>
</comment>
<organism evidence="1 2">
    <name type="scientific">Aporhodopirellula rubra</name>
    <dbReference type="NCBI Taxonomy" id="980271"/>
    <lineage>
        <taxon>Bacteria</taxon>
        <taxon>Pseudomonadati</taxon>
        <taxon>Planctomycetota</taxon>
        <taxon>Planctomycetia</taxon>
        <taxon>Pirellulales</taxon>
        <taxon>Pirellulaceae</taxon>
        <taxon>Aporhodopirellula</taxon>
    </lineage>
</organism>
<evidence type="ECO:0000313" key="1">
    <source>
        <dbReference type="EMBL" id="MBB3209083.1"/>
    </source>
</evidence>